<accession>A0ACB8BWD8</accession>
<comment type="caution">
    <text evidence="1">The sequence shown here is derived from an EMBL/GenBank/DDBJ whole genome shotgun (WGS) entry which is preliminary data.</text>
</comment>
<evidence type="ECO:0000313" key="1">
    <source>
        <dbReference type="EMBL" id="KAH7929954.1"/>
    </source>
</evidence>
<dbReference type="Proteomes" id="UP000790709">
    <property type="component" value="Unassembled WGS sequence"/>
</dbReference>
<gene>
    <name evidence="1" type="ORF">BV22DRAFT_1109561</name>
</gene>
<proteinExistence type="predicted"/>
<keyword evidence="2" id="KW-1185">Reference proteome</keyword>
<name>A0ACB8BWD8_9AGAM</name>
<sequence>MGSQAPESTLPYPPLHLGKKFVVLSDWDGTITNLDSNDYLTDNIGFGRDERRRLNELVLKEEIGFKDAFRLMLDSVANGDKGGADLEFCKTTLRKNILIDEGFTTFYKWCKANDVPFVIVSSGMAPVIRAVLEELLGDDAKDIEIISNDVDVQPDGKWSIKYRHPTSAFGHDKSQAITPYLELSNPPTLFFFGDGVSDMSAAQHADVLFVKVKENGENDLSKYCTKKGIQHIKFQHFSDAHPVVEAIIKGEVTKEKALAAGETRVKS</sequence>
<dbReference type="EMBL" id="MU266336">
    <property type="protein sequence ID" value="KAH7929954.1"/>
    <property type="molecule type" value="Genomic_DNA"/>
</dbReference>
<evidence type="ECO:0000313" key="2">
    <source>
        <dbReference type="Proteomes" id="UP000790709"/>
    </source>
</evidence>
<reference evidence="1" key="1">
    <citation type="journal article" date="2021" name="New Phytol.">
        <title>Evolutionary innovations through gain and loss of genes in the ectomycorrhizal Boletales.</title>
        <authorList>
            <person name="Wu G."/>
            <person name="Miyauchi S."/>
            <person name="Morin E."/>
            <person name="Kuo A."/>
            <person name="Drula E."/>
            <person name="Varga T."/>
            <person name="Kohler A."/>
            <person name="Feng B."/>
            <person name="Cao Y."/>
            <person name="Lipzen A."/>
            <person name="Daum C."/>
            <person name="Hundley H."/>
            <person name="Pangilinan J."/>
            <person name="Johnson J."/>
            <person name="Barry K."/>
            <person name="LaButti K."/>
            <person name="Ng V."/>
            <person name="Ahrendt S."/>
            <person name="Min B."/>
            <person name="Choi I.G."/>
            <person name="Park H."/>
            <person name="Plett J.M."/>
            <person name="Magnuson J."/>
            <person name="Spatafora J.W."/>
            <person name="Nagy L.G."/>
            <person name="Henrissat B."/>
            <person name="Grigoriev I.V."/>
            <person name="Yang Z.L."/>
            <person name="Xu J."/>
            <person name="Martin F.M."/>
        </authorList>
    </citation>
    <scope>NUCLEOTIDE SEQUENCE</scope>
    <source>
        <strain evidence="1">KUC20120723A-06</strain>
    </source>
</reference>
<organism evidence="1 2">
    <name type="scientific">Leucogyrophana mollusca</name>
    <dbReference type="NCBI Taxonomy" id="85980"/>
    <lineage>
        <taxon>Eukaryota</taxon>
        <taxon>Fungi</taxon>
        <taxon>Dikarya</taxon>
        <taxon>Basidiomycota</taxon>
        <taxon>Agaricomycotina</taxon>
        <taxon>Agaricomycetes</taxon>
        <taxon>Agaricomycetidae</taxon>
        <taxon>Boletales</taxon>
        <taxon>Boletales incertae sedis</taxon>
        <taxon>Leucogyrophana</taxon>
    </lineage>
</organism>
<protein>
    <submittedName>
        <fullName evidence="1">Uncharacterized protein</fullName>
    </submittedName>
</protein>